<dbReference type="InterPro" id="IPR007848">
    <property type="entry name" value="Small_mtfrase_dom"/>
</dbReference>
<dbReference type="PANTHER" id="PTHR47806:SF1">
    <property type="entry name" value="RIBOSOMAL PROTEIN UL3 GLUTAMINE METHYLTRANSFERASE"/>
    <property type="match status" value="1"/>
</dbReference>
<organism evidence="5 6">
    <name type="scientific">Phreatobacter stygius</name>
    <dbReference type="NCBI Taxonomy" id="1940610"/>
    <lineage>
        <taxon>Bacteria</taxon>
        <taxon>Pseudomonadati</taxon>
        <taxon>Pseudomonadota</taxon>
        <taxon>Alphaproteobacteria</taxon>
        <taxon>Hyphomicrobiales</taxon>
        <taxon>Phreatobacteraceae</taxon>
        <taxon>Phreatobacter</taxon>
    </lineage>
</organism>
<dbReference type="PIRSF" id="PIRSF037167">
    <property type="entry name" value="Mtase_YfcB_prd"/>
    <property type="match status" value="1"/>
</dbReference>
<name>A0A4D7AWD2_9HYPH</name>
<keyword evidence="5" id="KW-0689">Ribosomal protein</keyword>
<dbReference type="InterPro" id="IPR029063">
    <property type="entry name" value="SAM-dependent_MTases_sf"/>
</dbReference>
<dbReference type="KEGG" id="pstg:E8M01_02970"/>
<evidence type="ECO:0000256" key="2">
    <source>
        <dbReference type="ARBA" id="ARBA00022679"/>
    </source>
</evidence>
<dbReference type="CDD" id="cd02440">
    <property type="entry name" value="AdoMet_MTases"/>
    <property type="match status" value="1"/>
</dbReference>
<dbReference type="PANTHER" id="PTHR47806">
    <property type="entry name" value="50S RIBOSOMAL PROTEIN L3 GLUTAMINE METHYLTRANSFERASE"/>
    <property type="match status" value="1"/>
</dbReference>
<accession>A0A4D7AWD2</accession>
<dbReference type="GO" id="GO:0032259">
    <property type="term" value="P:methylation"/>
    <property type="evidence" value="ECO:0007669"/>
    <property type="project" value="UniProtKB-KW"/>
</dbReference>
<dbReference type="GO" id="GO:0036009">
    <property type="term" value="F:protein-glutamine N-methyltransferase activity"/>
    <property type="evidence" value="ECO:0007669"/>
    <property type="project" value="InterPro"/>
</dbReference>
<dbReference type="NCBIfam" id="TIGR00536">
    <property type="entry name" value="hemK_fam"/>
    <property type="match status" value="1"/>
</dbReference>
<feature type="domain" description="Methyltransferase small" evidence="4">
    <location>
        <begin position="140"/>
        <end position="221"/>
    </location>
</feature>
<keyword evidence="1 5" id="KW-0489">Methyltransferase</keyword>
<keyword evidence="6" id="KW-1185">Reference proteome</keyword>
<gene>
    <name evidence="5" type="primary">prmB</name>
    <name evidence="5" type="ORF">E8M01_02970</name>
</gene>
<dbReference type="PROSITE" id="PS00092">
    <property type="entry name" value="N6_MTASE"/>
    <property type="match status" value="1"/>
</dbReference>
<evidence type="ECO:0000313" key="6">
    <source>
        <dbReference type="Proteomes" id="UP000298781"/>
    </source>
</evidence>
<dbReference type="GO" id="GO:0005829">
    <property type="term" value="C:cytosol"/>
    <property type="evidence" value="ECO:0007669"/>
    <property type="project" value="TreeGrafter"/>
</dbReference>
<dbReference type="Pfam" id="PF05175">
    <property type="entry name" value="MTS"/>
    <property type="match status" value="1"/>
</dbReference>
<dbReference type="SUPFAM" id="SSF53335">
    <property type="entry name" value="S-adenosyl-L-methionine-dependent methyltransferases"/>
    <property type="match status" value="1"/>
</dbReference>
<dbReference type="RefSeq" id="WP_136958742.1">
    <property type="nucleotide sequence ID" value="NZ_CP039690.1"/>
</dbReference>
<dbReference type="AlphaFoldDB" id="A0A4D7AWD2"/>
<dbReference type="InterPro" id="IPR004556">
    <property type="entry name" value="HemK-like"/>
</dbReference>
<keyword evidence="5" id="KW-0687">Ribonucleoprotein</keyword>
<protein>
    <submittedName>
        <fullName evidence="5">50S ribosomal protein L3 N(5)-glutamine methyltransferase</fullName>
        <ecNumber evidence="5">2.1.1.298</ecNumber>
    </submittedName>
</protein>
<dbReference type="Gene3D" id="3.40.50.150">
    <property type="entry name" value="Vaccinia Virus protein VP39"/>
    <property type="match status" value="1"/>
</dbReference>
<dbReference type="InterPro" id="IPR002052">
    <property type="entry name" value="DNA_methylase_N6_adenine_CS"/>
</dbReference>
<dbReference type="NCBIfam" id="TIGR03533">
    <property type="entry name" value="L3_gln_methyl"/>
    <property type="match status" value="1"/>
</dbReference>
<dbReference type="GO" id="GO:0005840">
    <property type="term" value="C:ribosome"/>
    <property type="evidence" value="ECO:0007669"/>
    <property type="project" value="UniProtKB-KW"/>
</dbReference>
<evidence type="ECO:0000313" key="5">
    <source>
        <dbReference type="EMBL" id="QCI63283.1"/>
    </source>
</evidence>
<keyword evidence="3" id="KW-0949">S-adenosyl-L-methionine</keyword>
<keyword evidence="2 5" id="KW-0808">Transferase</keyword>
<proteinExistence type="predicted"/>
<dbReference type="OrthoDB" id="9800643at2"/>
<evidence type="ECO:0000256" key="1">
    <source>
        <dbReference type="ARBA" id="ARBA00022603"/>
    </source>
</evidence>
<dbReference type="EC" id="2.1.1.298" evidence="5"/>
<dbReference type="Proteomes" id="UP000298781">
    <property type="component" value="Chromosome"/>
</dbReference>
<dbReference type="EMBL" id="CP039690">
    <property type="protein sequence ID" value="QCI63283.1"/>
    <property type="molecule type" value="Genomic_DNA"/>
</dbReference>
<evidence type="ECO:0000256" key="3">
    <source>
        <dbReference type="ARBA" id="ARBA00022691"/>
    </source>
</evidence>
<dbReference type="GO" id="GO:0003676">
    <property type="term" value="F:nucleic acid binding"/>
    <property type="evidence" value="ECO:0007669"/>
    <property type="project" value="InterPro"/>
</dbReference>
<dbReference type="InterPro" id="IPR017127">
    <property type="entry name" value="Ribosome_uL3_MTase"/>
</dbReference>
<reference evidence="5 6" key="1">
    <citation type="submission" date="2019-04" db="EMBL/GenBank/DDBJ databases">
        <title>Phreatobacter aquaticus sp. nov.</title>
        <authorList>
            <person name="Choi A."/>
        </authorList>
    </citation>
    <scope>NUCLEOTIDE SEQUENCE [LARGE SCALE GENOMIC DNA]</scope>
    <source>
        <strain evidence="5 6">KCTC 52518</strain>
    </source>
</reference>
<evidence type="ECO:0000259" key="4">
    <source>
        <dbReference type="Pfam" id="PF05175"/>
    </source>
</evidence>
<sequence>MASGSPSPADELLTVRDLIRYAVSRFGAARLSYGHGTATALDEAAFLVLESLSLPIDDLGPWLDARLTLAERLKLVDLFETRITTRKPAPYLVGKAYIQGIGFRVDERVIIPRSYLGELIVTGTLGPEGLGLIADPYQVETVLDLCTGSGCLAILAAMTFPAAAVDAVDLSADALEVAKLNVADHQAGDHVKLHQGDLFGPLAGRRYDLIITNPPYVAAAEVAAFPPEYASEPVLAHIGGADGLDIVRRILAEAGTYLTAGGGLLCEIGTGRDILEAEFPYLPFLWIDTAESEGEVFWLSAESLARRG</sequence>